<dbReference type="Pfam" id="PF17662">
    <property type="entry name" value="DUF5524"/>
    <property type="match status" value="1"/>
</dbReference>
<proteinExistence type="predicted"/>
<gene>
    <name evidence="2" type="ORF">OS493_008844</name>
</gene>
<evidence type="ECO:0000256" key="1">
    <source>
        <dbReference type="SAM" id="MobiDB-lite"/>
    </source>
</evidence>
<dbReference type="PANTHER" id="PTHR31097:SF2">
    <property type="entry name" value="CHROMOSOME 7 OPEN READING FRAME 57"/>
    <property type="match status" value="1"/>
</dbReference>
<evidence type="ECO:0000313" key="3">
    <source>
        <dbReference type="Proteomes" id="UP001163046"/>
    </source>
</evidence>
<sequence>MPNPHISTQDWYYHAPSKRVVQSPKAAPPASQIPGIGGLSDESANPEGDDRHFRRKWIRDTDSKYIKLAKGGGKKDLLTFRSPPVRADEPLLIQEWIGLITSILKMNWMNLVMQNNNIKRNTQNKIKDIASFLIGMSMPMMKKEMTSMRQVPIEPGDQSWDLTTSQNGNGKSDHLHCDFFIQYQRVHSQADREANNRRENPNNVKLPPLKKIHKVDKRYEELVEAQKNQPPVQRRQVRLPKIESPPVDFQKLMSMGYRRDWFSEQGQKTKDDRAERKKQQHNIEEKREMQNRNAVRRKTKDVSDSDNPFFKLSRFERVQPRVESFRT</sequence>
<reference evidence="2" key="1">
    <citation type="submission" date="2023-01" db="EMBL/GenBank/DDBJ databases">
        <title>Genome assembly of the deep-sea coral Lophelia pertusa.</title>
        <authorList>
            <person name="Herrera S."/>
            <person name="Cordes E."/>
        </authorList>
    </citation>
    <scope>NUCLEOTIDE SEQUENCE</scope>
    <source>
        <strain evidence="2">USNM1676648</strain>
        <tissue evidence="2">Polyp</tissue>
    </source>
</reference>
<dbReference type="EMBL" id="MU826353">
    <property type="protein sequence ID" value="KAJ7380388.1"/>
    <property type="molecule type" value="Genomic_DNA"/>
</dbReference>
<feature type="region of interest" description="Disordered" evidence="1">
    <location>
        <begin position="20"/>
        <end position="51"/>
    </location>
</feature>
<evidence type="ECO:0000313" key="2">
    <source>
        <dbReference type="EMBL" id="KAJ7380388.1"/>
    </source>
</evidence>
<keyword evidence="3" id="KW-1185">Reference proteome</keyword>
<dbReference type="Proteomes" id="UP001163046">
    <property type="component" value="Unassembled WGS sequence"/>
</dbReference>
<dbReference type="InterPro" id="IPR040247">
    <property type="entry name" value="DUF5524"/>
</dbReference>
<dbReference type="OrthoDB" id="10012494at2759"/>
<accession>A0A9W9ZER0</accession>
<name>A0A9W9ZER0_9CNID</name>
<comment type="caution">
    <text evidence="2">The sequence shown here is derived from an EMBL/GenBank/DDBJ whole genome shotgun (WGS) entry which is preliminary data.</text>
</comment>
<feature type="compositionally biased region" description="Basic and acidic residues" evidence="1">
    <location>
        <begin position="261"/>
        <end position="290"/>
    </location>
</feature>
<dbReference type="AlphaFoldDB" id="A0A9W9ZER0"/>
<protein>
    <submittedName>
        <fullName evidence="2">Uncharacterized protein</fullName>
    </submittedName>
</protein>
<feature type="region of interest" description="Disordered" evidence="1">
    <location>
        <begin position="261"/>
        <end position="308"/>
    </location>
</feature>
<organism evidence="2 3">
    <name type="scientific">Desmophyllum pertusum</name>
    <dbReference type="NCBI Taxonomy" id="174260"/>
    <lineage>
        <taxon>Eukaryota</taxon>
        <taxon>Metazoa</taxon>
        <taxon>Cnidaria</taxon>
        <taxon>Anthozoa</taxon>
        <taxon>Hexacorallia</taxon>
        <taxon>Scleractinia</taxon>
        <taxon>Caryophylliina</taxon>
        <taxon>Caryophylliidae</taxon>
        <taxon>Desmophyllum</taxon>
    </lineage>
</organism>
<dbReference type="PANTHER" id="PTHR31097">
    <property type="entry name" value="SI:DKEY-276J7.1"/>
    <property type="match status" value="1"/>
</dbReference>